<accession>A0A157P9Q4</accession>
<feature type="transmembrane region" description="Helical" evidence="6">
    <location>
        <begin position="151"/>
        <end position="172"/>
    </location>
</feature>
<dbReference type="GO" id="GO:0016020">
    <property type="term" value="C:membrane"/>
    <property type="evidence" value="ECO:0007669"/>
    <property type="project" value="UniProtKB-SubCell"/>
</dbReference>
<feature type="transmembrane region" description="Helical" evidence="6">
    <location>
        <begin position="269"/>
        <end position="287"/>
    </location>
</feature>
<organism evidence="8 9">
    <name type="scientific">Bordetella ansorpii</name>
    <dbReference type="NCBI Taxonomy" id="288768"/>
    <lineage>
        <taxon>Bacteria</taxon>
        <taxon>Pseudomonadati</taxon>
        <taxon>Pseudomonadota</taxon>
        <taxon>Betaproteobacteria</taxon>
        <taxon>Burkholderiales</taxon>
        <taxon>Alcaligenaceae</taxon>
        <taxon>Bordetella</taxon>
    </lineage>
</organism>
<evidence type="ECO:0000256" key="2">
    <source>
        <dbReference type="ARBA" id="ARBA00007362"/>
    </source>
</evidence>
<feature type="transmembrane region" description="Helical" evidence="6">
    <location>
        <begin position="7"/>
        <end position="29"/>
    </location>
</feature>
<dbReference type="EMBL" id="FKBS01000014">
    <property type="protein sequence ID" value="SAI30267.1"/>
    <property type="molecule type" value="Genomic_DNA"/>
</dbReference>
<feature type="transmembrane region" description="Helical" evidence="6">
    <location>
        <begin position="216"/>
        <end position="238"/>
    </location>
</feature>
<dbReference type="Pfam" id="PF00892">
    <property type="entry name" value="EamA"/>
    <property type="match status" value="2"/>
</dbReference>
<feature type="transmembrane region" description="Helical" evidence="6">
    <location>
        <begin position="184"/>
        <end position="204"/>
    </location>
</feature>
<dbReference type="SUPFAM" id="SSF103481">
    <property type="entry name" value="Multidrug resistance efflux transporter EmrE"/>
    <property type="match status" value="2"/>
</dbReference>
<evidence type="ECO:0000256" key="1">
    <source>
        <dbReference type="ARBA" id="ARBA00004141"/>
    </source>
</evidence>
<dbReference type="Gene3D" id="1.10.3730.20">
    <property type="match status" value="1"/>
</dbReference>
<feature type="transmembrane region" description="Helical" evidence="6">
    <location>
        <begin position="35"/>
        <end position="54"/>
    </location>
</feature>
<dbReference type="InterPro" id="IPR000620">
    <property type="entry name" value="EamA_dom"/>
</dbReference>
<feature type="transmembrane region" description="Helical" evidence="6">
    <location>
        <begin position="125"/>
        <end position="145"/>
    </location>
</feature>
<sequence length="293" mass="30573">MGKDLDALAAAAAVGMLVGAAMVLTRMVSPDVPPATLAFLRYLIGVLVLLLPFHRARFPSYAPRDAAGIAVLGIFQFAILILLLNHALISLPATTCALVFSTMPLMTMCLAVMARRERFDAWRSAGIAMAFGGVAHLLLAASAAAGTVRGAGFGIAAAVGATIIGASTSLLYRPYLRRYPALATCRLAMLAAVLFLSAYCLAASEPLMPTLTSPQWLAVGFIGVSSGVGYFCWLWALAKLDASKVAAFQALGPVTAAMLEALLGKRLPSADMMLALALVCLGLFLATRSRALP</sequence>
<keyword evidence="4 6" id="KW-1133">Transmembrane helix</keyword>
<dbReference type="OrthoDB" id="8903763at2"/>
<evidence type="ECO:0000259" key="7">
    <source>
        <dbReference type="Pfam" id="PF00892"/>
    </source>
</evidence>
<dbReference type="RefSeq" id="WP_066412251.1">
    <property type="nucleotide sequence ID" value="NZ_FKBS01000014.1"/>
</dbReference>
<dbReference type="Proteomes" id="UP000077037">
    <property type="component" value="Unassembled WGS sequence"/>
</dbReference>
<evidence type="ECO:0000313" key="8">
    <source>
        <dbReference type="EMBL" id="SAI30267.1"/>
    </source>
</evidence>
<evidence type="ECO:0000313" key="9">
    <source>
        <dbReference type="Proteomes" id="UP000077037"/>
    </source>
</evidence>
<evidence type="ECO:0000256" key="3">
    <source>
        <dbReference type="ARBA" id="ARBA00022692"/>
    </source>
</evidence>
<evidence type="ECO:0000256" key="6">
    <source>
        <dbReference type="SAM" id="Phobius"/>
    </source>
</evidence>
<feature type="domain" description="EamA" evidence="7">
    <location>
        <begin position="153"/>
        <end position="287"/>
    </location>
</feature>
<dbReference type="PANTHER" id="PTHR32322:SF2">
    <property type="entry name" value="EAMA DOMAIN-CONTAINING PROTEIN"/>
    <property type="match status" value="1"/>
</dbReference>
<protein>
    <submittedName>
        <fullName evidence="8">Regulatory protein</fullName>
    </submittedName>
</protein>
<proteinExistence type="inferred from homology"/>
<feature type="transmembrane region" description="Helical" evidence="6">
    <location>
        <begin position="245"/>
        <end position="263"/>
    </location>
</feature>
<feature type="domain" description="EamA" evidence="7">
    <location>
        <begin position="10"/>
        <end position="137"/>
    </location>
</feature>
<dbReference type="AlphaFoldDB" id="A0A157P9Q4"/>
<feature type="transmembrane region" description="Helical" evidence="6">
    <location>
        <begin position="90"/>
        <end position="113"/>
    </location>
</feature>
<keyword evidence="3 6" id="KW-0812">Transmembrane</keyword>
<evidence type="ECO:0000256" key="4">
    <source>
        <dbReference type="ARBA" id="ARBA00022989"/>
    </source>
</evidence>
<dbReference type="PANTHER" id="PTHR32322">
    <property type="entry name" value="INNER MEMBRANE TRANSPORTER"/>
    <property type="match status" value="1"/>
</dbReference>
<dbReference type="InterPro" id="IPR050638">
    <property type="entry name" value="AA-Vitamin_Transporters"/>
</dbReference>
<comment type="subcellular location">
    <subcellularLocation>
        <location evidence="1">Membrane</location>
        <topology evidence="1">Multi-pass membrane protein</topology>
    </subcellularLocation>
</comment>
<dbReference type="InterPro" id="IPR037185">
    <property type="entry name" value="EmrE-like"/>
</dbReference>
<name>A0A157P9Q4_9BORD</name>
<keyword evidence="5 6" id="KW-0472">Membrane</keyword>
<gene>
    <name evidence="8" type="ORF">SAMEA1982600_02405</name>
</gene>
<feature type="transmembrane region" description="Helical" evidence="6">
    <location>
        <begin position="66"/>
        <end position="84"/>
    </location>
</feature>
<comment type="similarity">
    <text evidence="2">Belongs to the EamA transporter family.</text>
</comment>
<evidence type="ECO:0000256" key="5">
    <source>
        <dbReference type="ARBA" id="ARBA00023136"/>
    </source>
</evidence>
<reference evidence="8 9" key="1">
    <citation type="submission" date="2016-03" db="EMBL/GenBank/DDBJ databases">
        <authorList>
            <consortium name="Pathogen Informatics"/>
        </authorList>
    </citation>
    <scope>NUCLEOTIDE SEQUENCE [LARGE SCALE GENOMIC DNA]</scope>
    <source>
        <strain evidence="8 9">NCTC13364</strain>
    </source>
</reference>